<proteinExistence type="inferred from homology"/>
<dbReference type="InterPro" id="IPR006680">
    <property type="entry name" value="Amidohydro-rel"/>
</dbReference>
<dbReference type="CDD" id="cd01295">
    <property type="entry name" value="AdeC"/>
    <property type="match status" value="1"/>
</dbReference>
<dbReference type="Pfam" id="PF13382">
    <property type="entry name" value="Adenine_deam_C"/>
    <property type="match status" value="1"/>
</dbReference>
<name>A0A100YXL0_TRASO</name>
<dbReference type="SUPFAM" id="SSF51556">
    <property type="entry name" value="Metallo-dependent hydrolases"/>
    <property type="match status" value="1"/>
</dbReference>
<dbReference type="Proteomes" id="UP000054078">
    <property type="component" value="Unassembled WGS sequence"/>
</dbReference>
<dbReference type="InterPro" id="IPR026912">
    <property type="entry name" value="Adenine_deam_C"/>
</dbReference>
<dbReference type="SUPFAM" id="SSF51338">
    <property type="entry name" value="Composite domain of metallo-dependent hydrolases"/>
    <property type="match status" value="1"/>
</dbReference>
<comment type="caution">
    <text evidence="9">The sequence shown here is derived from an EMBL/GenBank/DDBJ whole genome shotgun (WGS) entry which is preliminary data.</text>
</comment>
<evidence type="ECO:0000313" key="10">
    <source>
        <dbReference type="Proteomes" id="UP000054078"/>
    </source>
</evidence>
<evidence type="ECO:0000259" key="8">
    <source>
        <dbReference type="Pfam" id="PF13382"/>
    </source>
</evidence>
<evidence type="ECO:0000313" key="9">
    <source>
        <dbReference type="EMBL" id="KUH59297.1"/>
    </source>
</evidence>
<comment type="cofactor">
    <cofactor evidence="6">
        <name>Mn(2+)</name>
        <dbReference type="ChEBI" id="CHEBI:29035"/>
    </cofactor>
</comment>
<evidence type="ECO:0000256" key="3">
    <source>
        <dbReference type="ARBA" id="ARBA00022801"/>
    </source>
</evidence>
<feature type="domain" description="Amidohydrolase-related" evidence="7">
    <location>
        <begin position="70"/>
        <end position="356"/>
    </location>
</feature>
<dbReference type="AlphaFoldDB" id="A0A100YXL0"/>
<dbReference type="HAMAP" id="MF_01518">
    <property type="entry name" value="Adenine_deamin"/>
    <property type="match status" value="1"/>
</dbReference>
<keyword evidence="10" id="KW-1185">Reference proteome</keyword>
<dbReference type="EC" id="3.5.4.2" evidence="2 6"/>
<dbReference type="OrthoDB" id="9766983at2"/>
<dbReference type="InterPro" id="IPR011059">
    <property type="entry name" value="Metal-dep_hydrolase_composite"/>
</dbReference>
<evidence type="ECO:0000259" key="7">
    <source>
        <dbReference type="Pfam" id="PF01979"/>
    </source>
</evidence>
<organism evidence="9 10">
    <name type="scientific">Tractidigestivibacter scatoligenes</name>
    <name type="common">Olsenella scatoligenes</name>
    <dbReference type="NCBI Taxonomy" id="1299998"/>
    <lineage>
        <taxon>Bacteria</taxon>
        <taxon>Bacillati</taxon>
        <taxon>Actinomycetota</taxon>
        <taxon>Coriobacteriia</taxon>
        <taxon>Coriobacteriales</taxon>
        <taxon>Atopobiaceae</taxon>
        <taxon>Tractidigestivibacter</taxon>
    </lineage>
</organism>
<dbReference type="Gene3D" id="2.30.40.10">
    <property type="entry name" value="Urease, subunit C, domain 1"/>
    <property type="match status" value="1"/>
</dbReference>
<evidence type="ECO:0000256" key="2">
    <source>
        <dbReference type="ARBA" id="ARBA00012782"/>
    </source>
</evidence>
<dbReference type="STRING" id="1299998.AUL39_02935"/>
<comment type="catalytic activity">
    <reaction evidence="5 6">
        <text>adenine + H2O + H(+) = hypoxanthine + NH4(+)</text>
        <dbReference type="Rhea" id="RHEA:23688"/>
        <dbReference type="ChEBI" id="CHEBI:15377"/>
        <dbReference type="ChEBI" id="CHEBI:15378"/>
        <dbReference type="ChEBI" id="CHEBI:16708"/>
        <dbReference type="ChEBI" id="CHEBI:17368"/>
        <dbReference type="ChEBI" id="CHEBI:28938"/>
        <dbReference type="EC" id="3.5.4.2"/>
    </reaction>
</comment>
<evidence type="ECO:0000256" key="5">
    <source>
        <dbReference type="ARBA" id="ARBA00047720"/>
    </source>
</evidence>
<dbReference type="GO" id="GO:0000034">
    <property type="term" value="F:adenine deaminase activity"/>
    <property type="evidence" value="ECO:0007669"/>
    <property type="project" value="UniProtKB-UniRule"/>
</dbReference>
<sequence>MRTFDEIKATIEAGLSRRPCDTKLANVRLVNVFSGSVYPTNIYIANGRIVSIDPEAHLEAREVIDCHGQYALPGLIDAHMHFESTMLSPEALASVVVPQGTTTLCADLMEIANVAGKDGLRTMLESISRLPYRMLIEVSSRVPTAPGLETTGAVLDASEVADIMGWDESVSLGELDPSKILFVKDEYLHKVADTLARRKIVNGHAIGRLGQELNVYASAGISDDHECVNAEEMEQRLKVGMCVFIREGSSERNVDALVRGILDRRLTTDNIMFCTDDKHARDIQVEGHINYNVTRAIELGLDPMRAIQMATVNAARHFRLEDEIGSITPGRLADIILVDDWRDVRPTTVIFEGKVVAENGSLTRECPVGPYPEWIKHTVQLKRPITPESFRIRTHAPNGTVRCHVIDLIPDQIINNDAVEELEAKGGEILPSTSRDILKMAIVERYGKNGNVGLGLVRGFKLTRGALAYSMSHDHHNIVVVGTSDEDMSIAVNEVARLCGGLCVVCEGKVTGSMELPIGGLMSEWPAEKVMDRMDELNAAARELGCQMAAPFMSLSFVSLPTVPELGLTDKGLVDVLGVRLIPLEVDSDTGAAPAQK</sequence>
<dbReference type="NCBIfam" id="TIGR01178">
    <property type="entry name" value="ade"/>
    <property type="match status" value="1"/>
</dbReference>
<evidence type="ECO:0000256" key="6">
    <source>
        <dbReference type="HAMAP-Rule" id="MF_01518"/>
    </source>
</evidence>
<accession>A0A100YXL0</accession>
<comment type="similarity">
    <text evidence="1 6">Belongs to the metallo-dependent hydrolases superfamily. Adenine deaminase family.</text>
</comment>
<protein>
    <recommendedName>
        <fullName evidence="2 6">Adenine deaminase</fullName>
        <shortName evidence="6">Adenase</shortName>
        <shortName evidence="6">Adenine aminase</shortName>
        <ecNumber evidence="2 6">3.5.4.2</ecNumber>
    </recommendedName>
</protein>
<feature type="domain" description="Adenine deaminase C-terminal" evidence="8">
    <location>
        <begin position="412"/>
        <end position="576"/>
    </location>
</feature>
<gene>
    <name evidence="6" type="primary">ade</name>
    <name evidence="9" type="ORF">AUL39_02935</name>
</gene>
<dbReference type="RefSeq" id="WP_059053444.1">
    <property type="nucleotide sequence ID" value="NZ_LOJF01000001.1"/>
</dbReference>
<dbReference type="InterPro" id="IPR006679">
    <property type="entry name" value="Adenine_deam"/>
</dbReference>
<dbReference type="EMBL" id="LOJF01000001">
    <property type="protein sequence ID" value="KUH59297.1"/>
    <property type="molecule type" value="Genomic_DNA"/>
</dbReference>
<dbReference type="InterPro" id="IPR032466">
    <property type="entry name" value="Metal_Hydrolase"/>
</dbReference>
<evidence type="ECO:0000256" key="1">
    <source>
        <dbReference type="ARBA" id="ARBA00006773"/>
    </source>
</evidence>
<evidence type="ECO:0000256" key="4">
    <source>
        <dbReference type="ARBA" id="ARBA00023211"/>
    </source>
</evidence>
<keyword evidence="3 6" id="KW-0378">Hydrolase</keyword>
<reference evidence="9 10" key="1">
    <citation type="submission" date="2015-12" db="EMBL/GenBank/DDBJ databases">
        <title>Draft Genome Sequence of Olsenella scatoligenes SK9K4T; a Producer of 3-Methylindole- (skatole) and 4-Methylphenol- (p-cresol) Isolated from Pig Feces.</title>
        <authorList>
            <person name="Li X."/>
            <person name="Borg B."/>
            <person name="Canibe N."/>
        </authorList>
    </citation>
    <scope>NUCLEOTIDE SEQUENCE [LARGE SCALE GENOMIC DNA]</scope>
    <source>
        <strain evidence="9 10">SK9K4</strain>
    </source>
</reference>
<keyword evidence="4 6" id="KW-0464">Manganese</keyword>
<dbReference type="Gene3D" id="3.20.20.140">
    <property type="entry name" value="Metal-dependent hydrolases"/>
    <property type="match status" value="1"/>
</dbReference>
<dbReference type="PANTHER" id="PTHR11113">
    <property type="entry name" value="N-ACETYLGLUCOSAMINE-6-PHOSPHATE DEACETYLASE"/>
    <property type="match status" value="1"/>
</dbReference>
<dbReference type="Pfam" id="PF01979">
    <property type="entry name" value="Amidohydro_1"/>
    <property type="match status" value="1"/>
</dbReference>
<dbReference type="GO" id="GO:0006146">
    <property type="term" value="P:adenine catabolic process"/>
    <property type="evidence" value="ECO:0007669"/>
    <property type="project" value="InterPro"/>
</dbReference>
<dbReference type="PANTHER" id="PTHR11113:SF2">
    <property type="entry name" value="ADENINE DEAMINASE"/>
    <property type="match status" value="1"/>
</dbReference>